<proteinExistence type="predicted"/>
<protein>
    <submittedName>
        <fullName evidence="1">Uncharacterized protein</fullName>
    </submittedName>
</protein>
<evidence type="ECO:0000313" key="2">
    <source>
        <dbReference type="Proteomes" id="UP000501926"/>
    </source>
</evidence>
<dbReference type="Proteomes" id="UP000501926">
    <property type="component" value="Chromosome"/>
</dbReference>
<organism evidence="1 2">
    <name type="scientific">Kuenenia stuttgartiensis</name>
    <dbReference type="NCBI Taxonomy" id="174633"/>
    <lineage>
        <taxon>Bacteria</taxon>
        <taxon>Pseudomonadati</taxon>
        <taxon>Planctomycetota</taxon>
        <taxon>Candidatus Brocadiia</taxon>
        <taxon>Candidatus Brocadiales</taxon>
        <taxon>Candidatus Brocadiaceae</taxon>
        <taxon>Candidatus Kuenenia</taxon>
    </lineage>
</organism>
<gene>
    <name evidence="1" type="ORF">KsCSTR_35140</name>
</gene>
<dbReference type="EMBL" id="CP049055">
    <property type="protein sequence ID" value="QII12893.1"/>
    <property type="molecule type" value="Genomic_DNA"/>
</dbReference>
<reference evidence="1 2" key="1">
    <citation type="submission" date="2020-02" db="EMBL/GenBank/DDBJ databases">
        <title>Newly sequenced genome of strain CSTR1 showed variability in Candidatus Kuenenia stuttgartiensis genomes.</title>
        <authorList>
            <person name="Ding C."/>
            <person name="Adrian L."/>
        </authorList>
    </citation>
    <scope>NUCLEOTIDE SEQUENCE [LARGE SCALE GENOMIC DNA]</scope>
    <source>
        <strain evidence="1 2">CSTR1</strain>
    </source>
</reference>
<evidence type="ECO:0000313" key="1">
    <source>
        <dbReference type="EMBL" id="QII12893.1"/>
    </source>
</evidence>
<dbReference type="AlphaFoldDB" id="A0A6G7GU97"/>
<accession>A0A6G7GU97</accession>
<name>A0A6G7GU97_KUEST</name>
<sequence>MTIHLEKIRNCANIAFKKKNKICCYTNYSIVNLSNKAVFT</sequence>